<evidence type="ECO:0000313" key="6">
    <source>
        <dbReference type="Proteomes" id="UP000288859"/>
    </source>
</evidence>
<keyword evidence="1 3" id="KW-0560">Oxidoreductase</keyword>
<dbReference type="InterPro" id="IPR015590">
    <property type="entry name" value="Aldehyde_DH_dom"/>
</dbReference>
<dbReference type="InterPro" id="IPR029510">
    <property type="entry name" value="Ald_DH_CS_GLU"/>
</dbReference>
<dbReference type="AlphaFoldDB" id="A0A438NFN9"/>
<dbReference type="OrthoDB" id="310895at2759"/>
<dbReference type="InterPro" id="IPR016162">
    <property type="entry name" value="Ald_DH_N"/>
</dbReference>
<dbReference type="SUPFAM" id="SSF53720">
    <property type="entry name" value="ALDH-like"/>
    <property type="match status" value="1"/>
</dbReference>
<dbReference type="InterPro" id="IPR050740">
    <property type="entry name" value="Aldehyde_DH_Superfamily"/>
</dbReference>
<accession>A0A438NFN9</accession>
<reference evidence="5 6" key="1">
    <citation type="submission" date="2017-03" db="EMBL/GenBank/DDBJ databases">
        <title>Genomes of endolithic fungi from Antarctica.</title>
        <authorList>
            <person name="Coleine C."/>
            <person name="Masonjones S."/>
            <person name="Stajich J.E."/>
        </authorList>
    </citation>
    <scope>NUCLEOTIDE SEQUENCE [LARGE SCALE GENOMIC DNA]</scope>
    <source>
        <strain evidence="5 6">CCFEE 6314</strain>
    </source>
</reference>
<dbReference type="PROSITE" id="PS00687">
    <property type="entry name" value="ALDEHYDE_DEHYDR_GLU"/>
    <property type="match status" value="1"/>
</dbReference>
<organism evidence="5 6">
    <name type="scientific">Exophiala mesophila</name>
    <name type="common">Black yeast-like fungus</name>
    <dbReference type="NCBI Taxonomy" id="212818"/>
    <lineage>
        <taxon>Eukaryota</taxon>
        <taxon>Fungi</taxon>
        <taxon>Dikarya</taxon>
        <taxon>Ascomycota</taxon>
        <taxon>Pezizomycotina</taxon>
        <taxon>Eurotiomycetes</taxon>
        <taxon>Chaetothyriomycetidae</taxon>
        <taxon>Chaetothyriales</taxon>
        <taxon>Herpotrichiellaceae</taxon>
        <taxon>Exophiala</taxon>
    </lineage>
</organism>
<dbReference type="VEuPathDB" id="FungiDB:PV10_04649"/>
<evidence type="ECO:0000256" key="1">
    <source>
        <dbReference type="ARBA" id="ARBA00023002"/>
    </source>
</evidence>
<dbReference type="InterPro" id="IPR016163">
    <property type="entry name" value="Ald_DH_C"/>
</dbReference>
<dbReference type="GO" id="GO:0009450">
    <property type="term" value="P:gamma-aminobutyric acid catabolic process"/>
    <property type="evidence" value="ECO:0007669"/>
    <property type="project" value="TreeGrafter"/>
</dbReference>
<evidence type="ECO:0000256" key="3">
    <source>
        <dbReference type="RuleBase" id="RU003345"/>
    </source>
</evidence>
<dbReference type="PANTHER" id="PTHR43353:SF6">
    <property type="entry name" value="CYTOPLASMIC ALDEHYDE DEHYDROGENASE (EUROFUNG)"/>
    <property type="match status" value="1"/>
</dbReference>
<comment type="similarity">
    <text evidence="3">Belongs to the aldehyde dehydrogenase family.</text>
</comment>
<protein>
    <recommendedName>
        <fullName evidence="4">Aldehyde dehydrogenase domain-containing protein</fullName>
    </recommendedName>
</protein>
<dbReference type="InterPro" id="IPR016161">
    <property type="entry name" value="Ald_DH/histidinol_DH"/>
</dbReference>
<evidence type="ECO:0000259" key="4">
    <source>
        <dbReference type="Pfam" id="PF00171"/>
    </source>
</evidence>
<dbReference type="Gene3D" id="3.40.605.10">
    <property type="entry name" value="Aldehyde Dehydrogenase, Chain A, domain 1"/>
    <property type="match status" value="1"/>
</dbReference>
<dbReference type="Pfam" id="PF00171">
    <property type="entry name" value="Aldedh"/>
    <property type="match status" value="1"/>
</dbReference>
<proteinExistence type="inferred from homology"/>
<evidence type="ECO:0000313" key="5">
    <source>
        <dbReference type="EMBL" id="RVX74536.1"/>
    </source>
</evidence>
<dbReference type="Proteomes" id="UP000288859">
    <property type="component" value="Unassembled WGS sequence"/>
</dbReference>
<dbReference type="GO" id="GO:0004777">
    <property type="term" value="F:succinate-semialdehyde dehydrogenase (NAD+) activity"/>
    <property type="evidence" value="ECO:0007669"/>
    <property type="project" value="TreeGrafter"/>
</dbReference>
<comment type="caution">
    <text evidence="5">The sequence shown here is derived from an EMBL/GenBank/DDBJ whole genome shotgun (WGS) entry which is preliminary data.</text>
</comment>
<name>A0A438NFN9_EXOME</name>
<gene>
    <name evidence="5" type="ORF">B0A52_01662</name>
</gene>
<evidence type="ECO:0000256" key="2">
    <source>
        <dbReference type="PROSITE-ProRule" id="PRU10007"/>
    </source>
</evidence>
<feature type="active site" evidence="2">
    <location>
        <position position="262"/>
    </location>
</feature>
<dbReference type="Gene3D" id="3.40.309.10">
    <property type="entry name" value="Aldehyde Dehydrogenase, Chain A, domain 2"/>
    <property type="match status" value="1"/>
</dbReference>
<dbReference type="PANTHER" id="PTHR43353">
    <property type="entry name" value="SUCCINATE-SEMIALDEHYDE DEHYDROGENASE, MITOCHONDRIAL"/>
    <property type="match status" value="1"/>
</dbReference>
<sequence length="493" mass="52010">MAPKLQQHEGLDVIPCLVGGEATAFDPTRLIEVTSSAQQKVVHYAQSATPQLAKAAVDSATEALKAWSQTPYQDRRAILMKAADILESRVEELARYQIDETSCPEQWAKFNVILAAKGIREIAASISVACTGLVPPPETKGSFSLVFKQAIGVVLSIAPWNGSVILSSRTLAAPLAAGCTVVFKASELSPRTHSGVVQAFLDAGVPQAALSQLQVRREDAAEVTETIIASPAVRKIEFIGSATVGKIIGQVAMKYLKPVLMELGGKNPMIVLKDADLQRAATFSVQGAIMHHGQVCMSTDKIIVEKEVADDFIKILKEVVGTLKGNAGFAVTKAMAQKAKKAIADAQNAGATLVIGSNQETGDTGSSLEPTFITNVDSNNPVYNFETFGPSASIHIVADEDEAIKVANDTSYGLTAAVHTKDTLKGLRVAQEIEAGVITINGMTLWEESPVPLGGVKGSGWGKNNSRFGVEEFLVGKVIAIFDPSAGPGFGSA</sequence>
<dbReference type="EMBL" id="NAJM01000004">
    <property type="protein sequence ID" value="RVX74536.1"/>
    <property type="molecule type" value="Genomic_DNA"/>
</dbReference>
<feature type="domain" description="Aldehyde dehydrogenase" evidence="4">
    <location>
        <begin position="29"/>
        <end position="477"/>
    </location>
</feature>